<sequence>MKGFISFILHVNNRINNEDFFIAQEFDPCFHKIIQDVFTALERMSDTSRAVSGVNLVV</sequence>
<organism evidence="1">
    <name type="scientific">Lepeophtheirus salmonis</name>
    <name type="common">Salmon louse</name>
    <name type="synonym">Caligus salmonis</name>
    <dbReference type="NCBI Taxonomy" id="72036"/>
    <lineage>
        <taxon>Eukaryota</taxon>
        <taxon>Metazoa</taxon>
        <taxon>Ecdysozoa</taxon>
        <taxon>Arthropoda</taxon>
        <taxon>Crustacea</taxon>
        <taxon>Multicrustacea</taxon>
        <taxon>Hexanauplia</taxon>
        <taxon>Copepoda</taxon>
        <taxon>Siphonostomatoida</taxon>
        <taxon>Caligidae</taxon>
        <taxon>Lepeophtheirus</taxon>
    </lineage>
</organism>
<proteinExistence type="predicted"/>
<evidence type="ECO:0000313" key="1">
    <source>
        <dbReference type="EMBL" id="CDW43931.1"/>
    </source>
</evidence>
<dbReference type="AlphaFoldDB" id="A0A0K2V1T3"/>
<protein>
    <submittedName>
        <fullName evidence="1">Uncharacterized protein</fullName>
    </submittedName>
</protein>
<reference evidence="1" key="1">
    <citation type="submission" date="2014-05" db="EMBL/GenBank/DDBJ databases">
        <authorList>
            <person name="Chronopoulou M."/>
        </authorList>
    </citation>
    <scope>NUCLEOTIDE SEQUENCE</scope>
    <source>
        <tissue evidence="1">Whole organism</tissue>
    </source>
</reference>
<accession>A0A0K2V1T3</accession>
<dbReference type="EMBL" id="HACA01026570">
    <property type="protein sequence ID" value="CDW43931.1"/>
    <property type="molecule type" value="Transcribed_RNA"/>
</dbReference>
<name>A0A0K2V1T3_LEPSM</name>